<accession>A0A9D1II11</accession>
<dbReference type="Pfam" id="PF07331">
    <property type="entry name" value="TctB"/>
    <property type="match status" value="1"/>
</dbReference>
<feature type="transmembrane region" description="Helical" evidence="1">
    <location>
        <begin position="20"/>
        <end position="37"/>
    </location>
</feature>
<sequence length="132" mass="14329">MLGASHLPMGEAARMASGYFPTWLGYSLIFLGLLISVKGTFSAKKPHEVIYRFALKKLFIIGFALLAFAYLLEPAGLIFALSTLVFVSSFAYNERTFKEALLLTVVIDLLVIGIFVGGIGLEINLLPIGVSL</sequence>
<gene>
    <name evidence="3" type="ORF">IAC56_06530</name>
</gene>
<keyword evidence="1" id="KW-0812">Transmembrane</keyword>
<dbReference type="InterPro" id="IPR009936">
    <property type="entry name" value="DUF1468"/>
</dbReference>
<organism evidence="3 4">
    <name type="scientific">Candidatus Aphodousia faecigallinarum</name>
    <dbReference type="NCBI Taxonomy" id="2840677"/>
    <lineage>
        <taxon>Bacteria</taxon>
        <taxon>Pseudomonadati</taxon>
        <taxon>Pseudomonadota</taxon>
        <taxon>Betaproteobacteria</taxon>
        <taxon>Burkholderiales</taxon>
        <taxon>Sutterellaceae</taxon>
        <taxon>Sutterellaceae incertae sedis</taxon>
        <taxon>Candidatus Aphodousia</taxon>
    </lineage>
</organism>
<dbReference type="Proteomes" id="UP000824083">
    <property type="component" value="Unassembled WGS sequence"/>
</dbReference>
<comment type="caution">
    <text evidence="3">The sequence shown here is derived from an EMBL/GenBank/DDBJ whole genome shotgun (WGS) entry which is preliminary data.</text>
</comment>
<dbReference type="EMBL" id="DVMY01000102">
    <property type="protein sequence ID" value="HIU37910.1"/>
    <property type="molecule type" value="Genomic_DNA"/>
</dbReference>
<name>A0A9D1II11_9BURK</name>
<evidence type="ECO:0000259" key="2">
    <source>
        <dbReference type="Pfam" id="PF07331"/>
    </source>
</evidence>
<keyword evidence="1" id="KW-1133">Transmembrane helix</keyword>
<feature type="domain" description="DUF1468" evidence="2">
    <location>
        <begin position="10"/>
        <end position="121"/>
    </location>
</feature>
<feature type="transmembrane region" description="Helical" evidence="1">
    <location>
        <begin position="76"/>
        <end position="93"/>
    </location>
</feature>
<proteinExistence type="predicted"/>
<feature type="transmembrane region" description="Helical" evidence="1">
    <location>
        <begin position="100"/>
        <end position="121"/>
    </location>
</feature>
<dbReference type="AlphaFoldDB" id="A0A9D1II11"/>
<reference evidence="3" key="2">
    <citation type="journal article" date="2021" name="PeerJ">
        <title>Extensive microbial diversity within the chicken gut microbiome revealed by metagenomics and culture.</title>
        <authorList>
            <person name="Gilroy R."/>
            <person name="Ravi A."/>
            <person name="Getino M."/>
            <person name="Pursley I."/>
            <person name="Horton D.L."/>
            <person name="Alikhan N.F."/>
            <person name="Baker D."/>
            <person name="Gharbi K."/>
            <person name="Hall N."/>
            <person name="Watson M."/>
            <person name="Adriaenssens E.M."/>
            <person name="Foster-Nyarko E."/>
            <person name="Jarju S."/>
            <person name="Secka A."/>
            <person name="Antonio M."/>
            <person name="Oren A."/>
            <person name="Chaudhuri R.R."/>
            <person name="La Ragione R."/>
            <person name="Hildebrand F."/>
            <person name="Pallen M.J."/>
        </authorList>
    </citation>
    <scope>NUCLEOTIDE SEQUENCE</scope>
    <source>
        <strain evidence="3">7463</strain>
    </source>
</reference>
<evidence type="ECO:0000313" key="3">
    <source>
        <dbReference type="EMBL" id="HIU37910.1"/>
    </source>
</evidence>
<evidence type="ECO:0000313" key="4">
    <source>
        <dbReference type="Proteomes" id="UP000824083"/>
    </source>
</evidence>
<protein>
    <submittedName>
        <fullName evidence="3">Tripartite tricarboxylate transporter TctB family protein</fullName>
    </submittedName>
</protein>
<keyword evidence="1" id="KW-0472">Membrane</keyword>
<evidence type="ECO:0000256" key="1">
    <source>
        <dbReference type="SAM" id="Phobius"/>
    </source>
</evidence>
<reference evidence="3" key="1">
    <citation type="submission" date="2020-10" db="EMBL/GenBank/DDBJ databases">
        <authorList>
            <person name="Gilroy R."/>
        </authorList>
    </citation>
    <scope>NUCLEOTIDE SEQUENCE</scope>
    <source>
        <strain evidence="3">7463</strain>
    </source>
</reference>
<feature type="transmembrane region" description="Helical" evidence="1">
    <location>
        <begin position="49"/>
        <end position="70"/>
    </location>
</feature>